<evidence type="ECO:0000259" key="3">
    <source>
        <dbReference type="Pfam" id="PF00656"/>
    </source>
</evidence>
<reference evidence="4 5" key="1">
    <citation type="submission" date="2024-04" db="EMBL/GenBank/DDBJ databases">
        <title>Human intestinal bacterial collection.</title>
        <authorList>
            <person name="Pauvert C."/>
            <person name="Hitch T.C.A."/>
            <person name="Clavel T."/>
        </authorList>
    </citation>
    <scope>NUCLEOTIDE SEQUENCE [LARGE SCALE GENOMIC DNA]</scope>
    <source>
        <strain evidence="4 5">CLA-AA-H145</strain>
    </source>
</reference>
<dbReference type="Pfam" id="PF00656">
    <property type="entry name" value="Peptidase_C14"/>
    <property type="match status" value="1"/>
</dbReference>
<evidence type="ECO:0000313" key="4">
    <source>
        <dbReference type="EMBL" id="MEQ2486977.1"/>
    </source>
</evidence>
<dbReference type="EC" id="3.4.22.-" evidence="4"/>
<sequence>MRIRIITYILLLLSLSVSAQTKRALVIGLGEQQDKAWNKINGDKDVPLVQGMLKSAGFKSVTTLVNRQATKTGIIGAFRKMAASCRQGDVVYIHYSGHGQQMTDVHNDEKDGLDECWIPYDACRKASTTYHGERHLTDDELNVYLNAIRNKIGAKGKLLVAIDACHSGDGTRGEDDEIVRGVEDTLVVDSQYARGLYETFEAIKSFFVGDKGKENVINTKAKPLAERWITISACRSDQVNIEMKKPTVGKLTYALWKELKNIDKVGNDEFMKRIRKFVNRNTSSRPQQPEMTGEDSNKYNITDILSR</sequence>
<keyword evidence="5" id="KW-1185">Reference proteome</keyword>
<name>A0ABV1FRF2_9BACT</name>
<feature type="chain" id="PRO_5046160597" evidence="2">
    <location>
        <begin position="20"/>
        <end position="307"/>
    </location>
</feature>
<dbReference type="SUPFAM" id="SSF52129">
    <property type="entry name" value="Caspase-like"/>
    <property type="match status" value="1"/>
</dbReference>
<keyword evidence="2" id="KW-0732">Signal</keyword>
<dbReference type="PANTHER" id="PTHR48104">
    <property type="entry name" value="METACASPASE-4"/>
    <property type="match status" value="1"/>
</dbReference>
<evidence type="ECO:0000313" key="5">
    <source>
        <dbReference type="Proteomes" id="UP001487296"/>
    </source>
</evidence>
<evidence type="ECO:0000256" key="2">
    <source>
        <dbReference type="SAM" id="SignalP"/>
    </source>
</evidence>
<keyword evidence="4" id="KW-0378">Hydrolase</keyword>
<dbReference type="RefSeq" id="WP_215760023.1">
    <property type="nucleotide sequence ID" value="NZ_JAHKBE010000027.1"/>
</dbReference>
<dbReference type="Proteomes" id="UP001487296">
    <property type="component" value="Unassembled WGS sequence"/>
</dbReference>
<accession>A0ABV1FRF2</accession>
<evidence type="ECO:0000256" key="1">
    <source>
        <dbReference type="SAM" id="MobiDB-lite"/>
    </source>
</evidence>
<feature type="signal peptide" evidence="2">
    <location>
        <begin position="1"/>
        <end position="19"/>
    </location>
</feature>
<dbReference type="EMBL" id="JBBNFP010000028">
    <property type="protein sequence ID" value="MEQ2486977.1"/>
    <property type="molecule type" value="Genomic_DNA"/>
</dbReference>
<dbReference type="Gene3D" id="3.40.50.1460">
    <property type="match status" value="1"/>
</dbReference>
<dbReference type="InterPro" id="IPR029030">
    <property type="entry name" value="Caspase-like_dom_sf"/>
</dbReference>
<feature type="compositionally biased region" description="Polar residues" evidence="1">
    <location>
        <begin position="279"/>
        <end position="290"/>
    </location>
</feature>
<organism evidence="4 5">
    <name type="scientific">Hallella faecis</name>
    <dbReference type="NCBI Taxonomy" id="2841596"/>
    <lineage>
        <taxon>Bacteria</taxon>
        <taxon>Pseudomonadati</taxon>
        <taxon>Bacteroidota</taxon>
        <taxon>Bacteroidia</taxon>
        <taxon>Bacteroidales</taxon>
        <taxon>Prevotellaceae</taxon>
        <taxon>Hallella</taxon>
    </lineage>
</organism>
<feature type="compositionally biased region" description="Polar residues" evidence="1">
    <location>
        <begin position="298"/>
        <end position="307"/>
    </location>
</feature>
<dbReference type="InterPro" id="IPR011600">
    <property type="entry name" value="Pept_C14_caspase"/>
</dbReference>
<feature type="region of interest" description="Disordered" evidence="1">
    <location>
        <begin position="279"/>
        <end position="307"/>
    </location>
</feature>
<proteinExistence type="predicted"/>
<dbReference type="InterPro" id="IPR050452">
    <property type="entry name" value="Metacaspase"/>
</dbReference>
<dbReference type="GO" id="GO:0016787">
    <property type="term" value="F:hydrolase activity"/>
    <property type="evidence" value="ECO:0007669"/>
    <property type="project" value="UniProtKB-KW"/>
</dbReference>
<feature type="domain" description="Peptidase C14 caspase" evidence="3">
    <location>
        <begin position="22"/>
        <end position="293"/>
    </location>
</feature>
<comment type="caution">
    <text evidence="4">The sequence shown here is derived from an EMBL/GenBank/DDBJ whole genome shotgun (WGS) entry which is preliminary data.</text>
</comment>
<dbReference type="PANTHER" id="PTHR48104:SF30">
    <property type="entry name" value="METACASPASE-1"/>
    <property type="match status" value="1"/>
</dbReference>
<protein>
    <submittedName>
        <fullName evidence="4">Caspase family protein</fullName>
        <ecNumber evidence="4">3.4.22.-</ecNumber>
    </submittedName>
</protein>
<gene>
    <name evidence="4" type="ORF">AAAT34_07895</name>
</gene>